<dbReference type="SMART" id="SM00355">
    <property type="entry name" value="ZnF_C2H2"/>
    <property type="match status" value="2"/>
</dbReference>
<gene>
    <name evidence="8" type="ORF">ABMA27_015352</name>
    <name evidence="7" type="ORF">ABMA28_015618</name>
</gene>
<feature type="domain" description="C2H2-type" evidence="6">
    <location>
        <begin position="446"/>
        <end position="473"/>
    </location>
</feature>
<feature type="compositionally biased region" description="Low complexity" evidence="4">
    <location>
        <begin position="229"/>
        <end position="240"/>
    </location>
</feature>
<accession>A0ABD0TAF9</accession>
<dbReference type="GO" id="GO:0048666">
    <property type="term" value="P:neuron development"/>
    <property type="evidence" value="ECO:0007669"/>
    <property type="project" value="UniProtKB-ARBA"/>
</dbReference>
<dbReference type="PANTHER" id="PTHR23110">
    <property type="entry name" value="BTB DOMAIN TRANSCRIPTION FACTOR"/>
    <property type="match status" value="1"/>
</dbReference>
<dbReference type="SUPFAM" id="SSF54695">
    <property type="entry name" value="POZ domain"/>
    <property type="match status" value="1"/>
</dbReference>
<keyword evidence="2" id="KW-0539">Nucleus</keyword>
<dbReference type="SUPFAM" id="SSF57667">
    <property type="entry name" value="beta-beta-alpha zinc fingers"/>
    <property type="match status" value="1"/>
</dbReference>
<evidence type="ECO:0000256" key="3">
    <source>
        <dbReference type="PROSITE-ProRule" id="PRU00042"/>
    </source>
</evidence>
<evidence type="ECO:0000256" key="1">
    <source>
        <dbReference type="ARBA" id="ARBA00004123"/>
    </source>
</evidence>
<comment type="caution">
    <text evidence="7">The sequence shown here is derived from an EMBL/GenBank/DDBJ whole genome shotgun (WGS) entry which is preliminary data.</text>
</comment>
<name>A0ABD0TAF9_LOXSC</name>
<keyword evidence="9" id="KW-1185">Reference proteome</keyword>
<dbReference type="PROSITE" id="PS00028">
    <property type="entry name" value="ZINC_FINGER_C2H2_1"/>
    <property type="match status" value="2"/>
</dbReference>
<dbReference type="AlphaFoldDB" id="A0ABD0TAF9"/>
<keyword evidence="3" id="KW-0479">Metal-binding</keyword>
<dbReference type="Proteomes" id="UP001549920">
    <property type="component" value="Unassembled WGS sequence"/>
</dbReference>
<dbReference type="InterPro" id="IPR051095">
    <property type="entry name" value="Dros_DevTransReg"/>
</dbReference>
<keyword evidence="3" id="KW-0862">Zinc</keyword>
<evidence type="ECO:0000313" key="7">
    <source>
        <dbReference type="EMBL" id="KAL0840357.1"/>
    </source>
</evidence>
<dbReference type="Pfam" id="PF00096">
    <property type="entry name" value="zf-C2H2"/>
    <property type="match status" value="1"/>
</dbReference>
<dbReference type="SMART" id="SM00225">
    <property type="entry name" value="BTB"/>
    <property type="match status" value="1"/>
</dbReference>
<evidence type="ECO:0000313" key="9">
    <source>
        <dbReference type="Proteomes" id="UP001549920"/>
    </source>
</evidence>
<dbReference type="EMBL" id="JBEUOH010000007">
    <property type="protein sequence ID" value="KAL0892155.1"/>
    <property type="molecule type" value="Genomic_DNA"/>
</dbReference>
<feature type="compositionally biased region" description="Polar residues" evidence="4">
    <location>
        <begin position="320"/>
        <end position="330"/>
    </location>
</feature>
<dbReference type="Gene3D" id="3.30.160.60">
    <property type="entry name" value="Classic Zinc Finger"/>
    <property type="match status" value="1"/>
</dbReference>
<dbReference type="Proteomes" id="UP001549921">
    <property type="component" value="Unassembled WGS sequence"/>
</dbReference>
<sequence length="473" mass="52379">MADQFCLRWNNFQTNIVSALDSLKCSEDLVDVTLTCEGRNIKAHKVILSACSPYFRNVFKENPCQHPVIILKDVSADDIVSLLSYMYQGEVFIEESKLSSFLHTAALLQVKGLTGVTQQKENFTSPNPSNKLYTQLTISSKSNFGGAHKEAKLPALKKRRSSTSDKPNDVTIGDGHKKSKILETCDIYNRTNFSQLAKSDSSVFVPENNIEKKSENKIDHSTVTTNGKSSSSAQIQINSQGENIPLIIKTERIDDDNSHTPPQNINSENDESLPDYENSMLARSLLQGINPSKNDVAANNTSKKIVNVDIHTTRSKDLSTESVSFTNAASKSPLKPITSEDLLVKPEKQSPKSDIDYEPEVLLSEHQDGTDENTYTQEQSQALLLLAGMSSVPGLGGASTSQGVAHQQSNHAAICGDCPHCGMKYSNQSALKYHVRLMHSDLTNRLCCYLCPRSFTMRETFKEHMWTSHGQRN</sequence>
<protein>
    <recommendedName>
        <fullName evidence="11">Broad-complex</fullName>
    </recommendedName>
</protein>
<dbReference type="InterPro" id="IPR013087">
    <property type="entry name" value="Znf_C2H2_type"/>
</dbReference>
<reference evidence="9 10" key="1">
    <citation type="submission" date="2024-06" db="EMBL/GenBank/DDBJ databases">
        <title>A chromosome-level genome assembly of beet webworm, Loxostege sticticalis.</title>
        <authorList>
            <person name="Zhang Y."/>
        </authorList>
    </citation>
    <scope>NUCLEOTIDE SEQUENCE [LARGE SCALE GENOMIC DNA]</scope>
    <source>
        <strain evidence="8">AQ026</strain>
        <strain evidence="7">AQ028</strain>
        <tissue evidence="7">Male pupae</tissue>
        <tissue evidence="8">Whole body</tissue>
    </source>
</reference>
<evidence type="ECO:0000259" key="5">
    <source>
        <dbReference type="PROSITE" id="PS50097"/>
    </source>
</evidence>
<dbReference type="GO" id="GO:0008270">
    <property type="term" value="F:zinc ion binding"/>
    <property type="evidence" value="ECO:0007669"/>
    <property type="project" value="UniProtKB-KW"/>
</dbReference>
<dbReference type="GO" id="GO:0003006">
    <property type="term" value="P:developmental process involved in reproduction"/>
    <property type="evidence" value="ECO:0007669"/>
    <property type="project" value="UniProtKB-ARBA"/>
</dbReference>
<evidence type="ECO:0000313" key="10">
    <source>
        <dbReference type="Proteomes" id="UP001549921"/>
    </source>
</evidence>
<dbReference type="PROSITE" id="PS50097">
    <property type="entry name" value="BTB"/>
    <property type="match status" value="1"/>
</dbReference>
<dbReference type="GO" id="GO:0005634">
    <property type="term" value="C:nucleus"/>
    <property type="evidence" value="ECO:0007669"/>
    <property type="project" value="UniProtKB-SubCell"/>
</dbReference>
<feature type="region of interest" description="Disordered" evidence="4">
    <location>
        <begin position="213"/>
        <end position="274"/>
    </location>
</feature>
<dbReference type="EMBL" id="JBEDNZ010000007">
    <property type="protein sequence ID" value="KAL0840357.1"/>
    <property type="molecule type" value="Genomic_DNA"/>
</dbReference>
<evidence type="ECO:0008006" key="11">
    <source>
        <dbReference type="Google" id="ProtNLM"/>
    </source>
</evidence>
<organism evidence="7 10">
    <name type="scientific">Loxostege sticticalis</name>
    <name type="common">Beet webworm moth</name>
    <dbReference type="NCBI Taxonomy" id="481309"/>
    <lineage>
        <taxon>Eukaryota</taxon>
        <taxon>Metazoa</taxon>
        <taxon>Ecdysozoa</taxon>
        <taxon>Arthropoda</taxon>
        <taxon>Hexapoda</taxon>
        <taxon>Insecta</taxon>
        <taxon>Pterygota</taxon>
        <taxon>Neoptera</taxon>
        <taxon>Endopterygota</taxon>
        <taxon>Lepidoptera</taxon>
        <taxon>Glossata</taxon>
        <taxon>Ditrysia</taxon>
        <taxon>Pyraloidea</taxon>
        <taxon>Crambidae</taxon>
        <taxon>Pyraustinae</taxon>
        <taxon>Loxostege</taxon>
    </lineage>
</organism>
<evidence type="ECO:0000256" key="4">
    <source>
        <dbReference type="SAM" id="MobiDB-lite"/>
    </source>
</evidence>
<evidence type="ECO:0000256" key="2">
    <source>
        <dbReference type="ARBA" id="ARBA00023242"/>
    </source>
</evidence>
<dbReference type="InterPro" id="IPR036236">
    <property type="entry name" value="Znf_C2H2_sf"/>
</dbReference>
<proteinExistence type="predicted"/>
<keyword evidence="3" id="KW-0863">Zinc-finger</keyword>
<dbReference type="InterPro" id="IPR011333">
    <property type="entry name" value="SKP1/BTB/POZ_sf"/>
</dbReference>
<dbReference type="PANTHER" id="PTHR23110:SF99">
    <property type="entry name" value="BROAD-COMPLEX CORE PROTEIN ISOFORM 6"/>
    <property type="match status" value="1"/>
</dbReference>
<dbReference type="InterPro" id="IPR000210">
    <property type="entry name" value="BTB/POZ_dom"/>
</dbReference>
<feature type="compositionally biased region" description="Basic and acidic residues" evidence="4">
    <location>
        <begin position="162"/>
        <end position="175"/>
    </location>
</feature>
<feature type="domain" description="BTB" evidence="5">
    <location>
        <begin position="30"/>
        <end position="95"/>
    </location>
</feature>
<feature type="region of interest" description="Disordered" evidence="4">
    <location>
        <begin position="318"/>
        <end position="358"/>
    </location>
</feature>
<feature type="region of interest" description="Disordered" evidence="4">
    <location>
        <begin position="154"/>
        <end position="175"/>
    </location>
</feature>
<dbReference type="Gene3D" id="3.30.710.10">
    <property type="entry name" value="Potassium Channel Kv1.1, Chain A"/>
    <property type="match status" value="1"/>
</dbReference>
<dbReference type="Pfam" id="PF00651">
    <property type="entry name" value="BTB"/>
    <property type="match status" value="1"/>
</dbReference>
<evidence type="ECO:0000313" key="8">
    <source>
        <dbReference type="EMBL" id="KAL0892155.1"/>
    </source>
</evidence>
<dbReference type="GO" id="GO:0048513">
    <property type="term" value="P:animal organ development"/>
    <property type="evidence" value="ECO:0007669"/>
    <property type="project" value="UniProtKB-ARBA"/>
</dbReference>
<feature type="compositionally biased region" description="Basic and acidic residues" evidence="4">
    <location>
        <begin position="342"/>
        <end position="355"/>
    </location>
</feature>
<dbReference type="CDD" id="cd18315">
    <property type="entry name" value="BTB_POZ_BAB-like"/>
    <property type="match status" value="1"/>
</dbReference>
<dbReference type="PROSITE" id="PS50157">
    <property type="entry name" value="ZINC_FINGER_C2H2_2"/>
    <property type="match status" value="2"/>
</dbReference>
<comment type="subcellular location">
    <subcellularLocation>
        <location evidence="1">Nucleus</location>
    </subcellularLocation>
</comment>
<evidence type="ECO:0000259" key="6">
    <source>
        <dbReference type="PROSITE" id="PS50157"/>
    </source>
</evidence>
<feature type="compositionally biased region" description="Basic and acidic residues" evidence="4">
    <location>
        <begin position="249"/>
        <end position="258"/>
    </location>
</feature>
<feature type="domain" description="C2H2-type" evidence="6">
    <location>
        <begin position="416"/>
        <end position="444"/>
    </location>
</feature>